<evidence type="ECO:0000256" key="6">
    <source>
        <dbReference type="ARBA" id="ARBA00023316"/>
    </source>
</evidence>
<keyword evidence="1 7" id="KW-1003">Cell membrane</keyword>
<dbReference type="InParanoid" id="E3J8Z2"/>
<dbReference type="PANTHER" id="PTHR30518">
    <property type="entry name" value="ENDOLYTIC MUREIN TRANSGLYCOSYLASE"/>
    <property type="match status" value="1"/>
</dbReference>
<dbReference type="AlphaFoldDB" id="E3J8Z2"/>
<dbReference type="RefSeq" id="WP_013422844.1">
    <property type="nucleotide sequence ID" value="NC_014666.1"/>
</dbReference>
<dbReference type="GO" id="GO:0008932">
    <property type="term" value="F:lytic endotransglycosylase activity"/>
    <property type="evidence" value="ECO:0007669"/>
    <property type="project" value="UniProtKB-UniRule"/>
</dbReference>
<feature type="site" description="Important for catalytic activity" evidence="7">
    <location>
        <position position="265"/>
    </location>
</feature>
<feature type="transmembrane region" description="Helical" evidence="7">
    <location>
        <begin position="40"/>
        <end position="62"/>
    </location>
</feature>
<keyword evidence="3 7" id="KW-1133">Transmembrane helix</keyword>
<feature type="region of interest" description="Disordered" evidence="8">
    <location>
        <begin position="1"/>
        <end position="31"/>
    </location>
</feature>
<sequence>MNSYDDLDDSEPDYDGYDGRVAGFRSDDGRRRRSRRGRALTKLLVLLVVLAALLGGGIYAVGSLIPRIGGSTAAKDYPGPGTGSVEVRVGFGDSATDIATSLHKAGVIASTRAFVSVARADPRAEQIQPGAYQLARQMSAREAFLALLDPANNRLRLTITEGETVQQVLKDLSKRMGVPVATYEAIVRGPAGKLDLPSYANGLVEGYLFPDTYLLDPRASPAETLQMFIGEFSDKAAGLGLESGAARLGLTPAQVVIVASILEKEVRNPPEYPMAARVIYNRLADPKDFPTLGMDSTTRYAENNYEGPLTQSQLTSDNPYNTRKIKGLPPGPISNPGELALNSALNPAAGSWNYFVSMPNGQTKFATTEQEFEQLLAEYHAAGGTAGG</sequence>
<keyword evidence="10" id="KW-1185">Reference proteome</keyword>
<evidence type="ECO:0000313" key="10">
    <source>
        <dbReference type="Proteomes" id="UP000002484"/>
    </source>
</evidence>
<dbReference type="Pfam" id="PF02618">
    <property type="entry name" value="YceG"/>
    <property type="match status" value="1"/>
</dbReference>
<gene>
    <name evidence="7" type="primary">mltG</name>
    <name evidence="9" type="ordered locus">FraEuI1c_1668</name>
</gene>
<dbReference type="KEGG" id="fri:FraEuI1c_1668"/>
<dbReference type="FunCoup" id="E3J8Z2">
    <property type="interactions" value="4"/>
</dbReference>
<dbReference type="GO" id="GO:0005886">
    <property type="term" value="C:plasma membrane"/>
    <property type="evidence" value="ECO:0007669"/>
    <property type="project" value="UniProtKB-SubCell"/>
</dbReference>
<dbReference type="InterPro" id="IPR003770">
    <property type="entry name" value="MLTG-like"/>
</dbReference>
<proteinExistence type="inferred from homology"/>
<accession>E3J8Z2</accession>
<organism evidence="9 10">
    <name type="scientific">Pseudofrankia inefficax (strain DSM 45817 / CECT 9037 / DDB 130130 / EuI1c)</name>
    <name type="common">Frankia inefficax</name>
    <dbReference type="NCBI Taxonomy" id="298654"/>
    <lineage>
        <taxon>Bacteria</taxon>
        <taxon>Bacillati</taxon>
        <taxon>Actinomycetota</taxon>
        <taxon>Actinomycetes</taxon>
        <taxon>Frankiales</taxon>
        <taxon>Frankiaceae</taxon>
        <taxon>Pseudofrankia</taxon>
    </lineage>
</organism>
<keyword evidence="2 7" id="KW-0812">Transmembrane</keyword>
<dbReference type="Gene3D" id="3.30.1490.480">
    <property type="entry name" value="Endolytic murein transglycosylase"/>
    <property type="match status" value="1"/>
</dbReference>
<dbReference type="GO" id="GO:0071555">
    <property type="term" value="P:cell wall organization"/>
    <property type="evidence" value="ECO:0007669"/>
    <property type="project" value="UniProtKB-KW"/>
</dbReference>
<evidence type="ECO:0000256" key="1">
    <source>
        <dbReference type="ARBA" id="ARBA00022475"/>
    </source>
</evidence>
<dbReference type="HAMAP" id="MF_02065">
    <property type="entry name" value="MltG"/>
    <property type="match status" value="1"/>
</dbReference>
<evidence type="ECO:0000313" key="9">
    <source>
        <dbReference type="EMBL" id="ADP79725.1"/>
    </source>
</evidence>
<evidence type="ECO:0000256" key="3">
    <source>
        <dbReference type="ARBA" id="ARBA00022989"/>
    </source>
</evidence>
<feature type="compositionally biased region" description="Acidic residues" evidence="8">
    <location>
        <begin position="1"/>
        <end position="16"/>
    </location>
</feature>
<dbReference type="GO" id="GO:0009252">
    <property type="term" value="P:peptidoglycan biosynthetic process"/>
    <property type="evidence" value="ECO:0007669"/>
    <property type="project" value="UniProtKB-UniRule"/>
</dbReference>
<dbReference type="HOGENOM" id="CLU_025574_4_3_11"/>
<dbReference type="STRING" id="298654.FraEuI1c_1668"/>
<keyword evidence="6 7" id="KW-0961">Cell wall biogenesis/degradation</keyword>
<dbReference type="Proteomes" id="UP000002484">
    <property type="component" value="Chromosome"/>
</dbReference>
<evidence type="ECO:0000256" key="5">
    <source>
        <dbReference type="ARBA" id="ARBA00023239"/>
    </source>
</evidence>
<dbReference type="EC" id="4.2.2.29" evidence="7"/>
<dbReference type="OrthoDB" id="9814591at2"/>
<name>E3J8Z2_PSEI1</name>
<keyword evidence="5 7" id="KW-0456">Lyase</keyword>
<evidence type="ECO:0000256" key="2">
    <source>
        <dbReference type="ARBA" id="ARBA00022692"/>
    </source>
</evidence>
<comment type="similarity">
    <text evidence="7">Belongs to the transglycosylase MltG family.</text>
</comment>
<comment type="subcellular location">
    <subcellularLocation>
        <location evidence="7">Cell membrane</location>
        <topology evidence="7">Single-pass membrane protein</topology>
    </subcellularLocation>
</comment>
<dbReference type="PANTHER" id="PTHR30518:SF2">
    <property type="entry name" value="ENDOLYTIC MUREIN TRANSGLYCOSYLASE"/>
    <property type="match status" value="1"/>
</dbReference>
<evidence type="ECO:0000256" key="4">
    <source>
        <dbReference type="ARBA" id="ARBA00023136"/>
    </source>
</evidence>
<evidence type="ECO:0000256" key="8">
    <source>
        <dbReference type="SAM" id="MobiDB-lite"/>
    </source>
</evidence>
<comment type="function">
    <text evidence="7">Functions as a peptidoglycan terminase that cleaves nascent peptidoglycan strands endolytically to terminate their elongation.</text>
</comment>
<comment type="catalytic activity">
    <reaction evidence="7">
        <text>a peptidoglycan chain = a peptidoglycan chain with N-acetyl-1,6-anhydromuramyl-[peptide] at the reducing end + a peptidoglycan chain with N-acetylglucosamine at the non-reducing end.</text>
        <dbReference type="EC" id="4.2.2.29"/>
    </reaction>
</comment>
<dbReference type="eggNOG" id="COG1559">
    <property type="taxonomic scope" value="Bacteria"/>
</dbReference>
<keyword evidence="4 7" id="KW-0472">Membrane</keyword>
<dbReference type="EMBL" id="CP002299">
    <property type="protein sequence ID" value="ADP79725.1"/>
    <property type="molecule type" value="Genomic_DNA"/>
</dbReference>
<evidence type="ECO:0000256" key="7">
    <source>
        <dbReference type="HAMAP-Rule" id="MF_02065"/>
    </source>
</evidence>
<protein>
    <recommendedName>
        <fullName evidence="7">Endolytic murein transglycosylase</fullName>
        <ecNumber evidence="7">4.2.2.29</ecNumber>
    </recommendedName>
    <alternativeName>
        <fullName evidence="7">Peptidoglycan lytic transglycosylase</fullName>
    </alternativeName>
    <alternativeName>
        <fullName evidence="7">Peptidoglycan polymerization terminase</fullName>
    </alternativeName>
</protein>
<reference evidence="9 10" key="1">
    <citation type="submission" date="2010-10" db="EMBL/GenBank/DDBJ databases">
        <title>Complete sequence of Frankia sp. EuI1c.</title>
        <authorList>
            <consortium name="US DOE Joint Genome Institute"/>
            <person name="Lucas S."/>
            <person name="Copeland A."/>
            <person name="Lapidus A."/>
            <person name="Cheng J.-F."/>
            <person name="Bruce D."/>
            <person name="Goodwin L."/>
            <person name="Pitluck S."/>
            <person name="Chertkov O."/>
            <person name="Detter J.C."/>
            <person name="Han C."/>
            <person name="Tapia R."/>
            <person name="Land M."/>
            <person name="Hauser L."/>
            <person name="Jeffries C."/>
            <person name="Kyrpides N."/>
            <person name="Ivanova N."/>
            <person name="Mikhailova N."/>
            <person name="Beauchemin N."/>
            <person name="Sen A."/>
            <person name="Sur S.A."/>
            <person name="Gtari M."/>
            <person name="Wall L."/>
            <person name="Tisa L."/>
            <person name="Woyke T."/>
        </authorList>
    </citation>
    <scope>NUCLEOTIDE SEQUENCE [LARGE SCALE GENOMIC DNA]</scope>
    <source>
        <strain evidence="10">DSM 45817 / CECT 9037 / EuI1c</strain>
    </source>
</reference>
<dbReference type="NCBIfam" id="TIGR00247">
    <property type="entry name" value="endolytic transglycosylase MltG"/>
    <property type="match status" value="1"/>
</dbReference>